<dbReference type="EMBL" id="MLJW01000033">
    <property type="protein sequence ID" value="OIR08086.1"/>
    <property type="molecule type" value="Genomic_DNA"/>
</dbReference>
<evidence type="ECO:0000313" key="2">
    <source>
        <dbReference type="EMBL" id="OIR08086.1"/>
    </source>
</evidence>
<feature type="domain" description="Transposase IS200-like" evidence="1">
    <location>
        <begin position="12"/>
        <end position="178"/>
    </location>
</feature>
<organism evidence="2">
    <name type="scientific">mine drainage metagenome</name>
    <dbReference type="NCBI Taxonomy" id="410659"/>
    <lineage>
        <taxon>unclassified sequences</taxon>
        <taxon>metagenomes</taxon>
        <taxon>ecological metagenomes</taxon>
    </lineage>
</organism>
<dbReference type="SUPFAM" id="SSF143422">
    <property type="entry name" value="Transposase IS200-like"/>
    <property type="match status" value="1"/>
</dbReference>
<dbReference type="GO" id="GO:0006313">
    <property type="term" value="P:DNA transposition"/>
    <property type="evidence" value="ECO:0007669"/>
    <property type="project" value="InterPro"/>
</dbReference>
<dbReference type="Gene3D" id="3.30.70.1290">
    <property type="entry name" value="Transposase IS200-like"/>
    <property type="match status" value="1"/>
</dbReference>
<dbReference type="GO" id="GO:0003677">
    <property type="term" value="F:DNA binding"/>
    <property type="evidence" value="ECO:0007669"/>
    <property type="project" value="InterPro"/>
</dbReference>
<protein>
    <submittedName>
        <fullName evidence="2">Transposase IS200 like protein</fullName>
    </submittedName>
</protein>
<dbReference type="AlphaFoldDB" id="A0A1J5T7H8"/>
<dbReference type="PANTHER" id="PTHR34322">
    <property type="entry name" value="TRANSPOSASE, Y1_TNP DOMAIN-CONTAINING"/>
    <property type="match status" value="1"/>
</dbReference>
<dbReference type="GO" id="GO:0004803">
    <property type="term" value="F:transposase activity"/>
    <property type="evidence" value="ECO:0007669"/>
    <property type="project" value="InterPro"/>
</dbReference>
<comment type="caution">
    <text evidence="2">The sequence shown here is derived from an EMBL/GenBank/DDBJ whole genome shotgun (WGS) entry which is preliminary data.</text>
</comment>
<dbReference type="InterPro" id="IPR002686">
    <property type="entry name" value="Transposase_17"/>
</dbReference>
<gene>
    <name evidence="2" type="ORF">GALL_95850</name>
</gene>
<dbReference type="InterPro" id="IPR036515">
    <property type="entry name" value="Transposase_17_sf"/>
</dbReference>
<evidence type="ECO:0000259" key="1">
    <source>
        <dbReference type="SMART" id="SM01321"/>
    </source>
</evidence>
<dbReference type="Pfam" id="PF01797">
    <property type="entry name" value="Y1_Tnp"/>
    <property type="match status" value="1"/>
</dbReference>
<dbReference type="SMART" id="SM01321">
    <property type="entry name" value="Y1_Tnp"/>
    <property type="match status" value="1"/>
</dbReference>
<sequence length="322" mass="37196">MRRRRLKLNASEEEAYYHCISRTAGGEWLFGEREKEVLRSQVWKLAEYCGLEIVTYVVMSNHYHVLVRVPRRREVADRELLGRYRALYPRLKPAQEIALKAVEADMAKNGDLARAWREKQLRQMFDVSQFNKLLKMRFSIWYNQTHKRYGTLWSERFKSTLVQTGDALRKMAAYIDGNALRAGIIKDSKDYRFCGYAEAVAGNQKARRGLQQVVGGSWSEGMAGYRCLLIAMLSEAREGKAQATPELFEEVLRTGGKLPLAEVLKCRIRYFTDGVILGSKEYVERTALKIDGRTNRRAYPLAPITDWGDLHVLSRMRSNLWG</sequence>
<dbReference type="PANTHER" id="PTHR34322:SF2">
    <property type="entry name" value="TRANSPOSASE IS200-LIKE DOMAIN-CONTAINING PROTEIN"/>
    <property type="match status" value="1"/>
</dbReference>
<accession>A0A1J5T7H8</accession>
<name>A0A1J5T7H8_9ZZZZ</name>
<proteinExistence type="predicted"/>
<reference evidence="2" key="1">
    <citation type="submission" date="2016-10" db="EMBL/GenBank/DDBJ databases">
        <title>Sequence of Gallionella enrichment culture.</title>
        <authorList>
            <person name="Poehlein A."/>
            <person name="Muehling M."/>
            <person name="Daniel R."/>
        </authorList>
    </citation>
    <scope>NUCLEOTIDE SEQUENCE</scope>
</reference>